<feature type="compositionally biased region" description="Basic and acidic residues" evidence="1">
    <location>
        <begin position="204"/>
        <end position="230"/>
    </location>
</feature>
<reference evidence="2 3" key="1">
    <citation type="journal article" date="2023" name="Nucleic Acids Res.">
        <title>The hologenome of Daphnia magna reveals possible DNA methylation and microbiome-mediated evolution of the host genome.</title>
        <authorList>
            <person name="Chaturvedi A."/>
            <person name="Li X."/>
            <person name="Dhandapani V."/>
            <person name="Marshall H."/>
            <person name="Kissane S."/>
            <person name="Cuenca-Cambronero M."/>
            <person name="Asole G."/>
            <person name="Calvet F."/>
            <person name="Ruiz-Romero M."/>
            <person name="Marangio P."/>
            <person name="Guigo R."/>
            <person name="Rago D."/>
            <person name="Mirbahai L."/>
            <person name="Eastwood N."/>
            <person name="Colbourne J.K."/>
            <person name="Zhou J."/>
            <person name="Mallon E."/>
            <person name="Orsini L."/>
        </authorList>
    </citation>
    <scope>NUCLEOTIDE SEQUENCE [LARGE SCALE GENOMIC DNA]</scope>
    <source>
        <strain evidence="2">LRV0_1</strain>
    </source>
</reference>
<sequence length="273" mass="30840">MADRASGGTLPACPTCGNPPDRKNKYNREKRALKRKIAREAKEQQVDGSVPDGWQSRVVRISEEPSVSSTSSNISLPSAVVTNPDEWQSRIVRVIEKPSVPAPDLNANVSLDPKRVRTRYHQTVQPWGTKEWKSAEEIEAWKATQTTTVGAPAEAAQVTAEEEVELDLGGPEFTELDIQPPPPLVRPDPSTFLYERYIQNAEAEQRHRENRFDETRRRNRERRNGARSERQNLVCPQPRDSAGRFIRRCVDRGGRGVARKSAGLNKSHRSRPY</sequence>
<keyword evidence="3" id="KW-1185">Reference proteome</keyword>
<protein>
    <submittedName>
        <fullName evidence="2">Uncharacterized protein</fullName>
    </submittedName>
</protein>
<dbReference type="EMBL" id="JAOYFB010000003">
    <property type="protein sequence ID" value="KAK4009652.1"/>
    <property type="molecule type" value="Genomic_DNA"/>
</dbReference>
<comment type="caution">
    <text evidence="2">The sequence shown here is derived from an EMBL/GenBank/DDBJ whole genome shotgun (WGS) entry which is preliminary data.</text>
</comment>
<proteinExistence type="predicted"/>
<feature type="region of interest" description="Disordered" evidence="1">
    <location>
        <begin position="1"/>
        <end position="30"/>
    </location>
</feature>
<organism evidence="2 3">
    <name type="scientific">Daphnia magna</name>
    <dbReference type="NCBI Taxonomy" id="35525"/>
    <lineage>
        <taxon>Eukaryota</taxon>
        <taxon>Metazoa</taxon>
        <taxon>Ecdysozoa</taxon>
        <taxon>Arthropoda</taxon>
        <taxon>Crustacea</taxon>
        <taxon>Branchiopoda</taxon>
        <taxon>Diplostraca</taxon>
        <taxon>Cladocera</taxon>
        <taxon>Anomopoda</taxon>
        <taxon>Daphniidae</taxon>
        <taxon>Daphnia</taxon>
    </lineage>
</organism>
<gene>
    <name evidence="2" type="ORF">OUZ56_018798</name>
</gene>
<feature type="compositionally biased region" description="Basic and acidic residues" evidence="1">
    <location>
        <begin position="20"/>
        <end position="30"/>
    </location>
</feature>
<evidence type="ECO:0000256" key="1">
    <source>
        <dbReference type="SAM" id="MobiDB-lite"/>
    </source>
</evidence>
<feature type="region of interest" description="Disordered" evidence="1">
    <location>
        <begin position="204"/>
        <end position="238"/>
    </location>
</feature>
<evidence type="ECO:0000313" key="2">
    <source>
        <dbReference type="EMBL" id="KAK4009652.1"/>
    </source>
</evidence>
<dbReference type="Proteomes" id="UP001234178">
    <property type="component" value="Unassembled WGS sequence"/>
</dbReference>
<name>A0ABQ9Z9S1_9CRUS</name>
<evidence type="ECO:0000313" key="3">
    <source>
        <dbReference type="Proteomes" id="UP001234178"/>
    </source>
</evidence>
<accession>A0ABQ9Z9S1</accession>